<dbReference type="Pfam" id="PF20732">
    <property type="entry name" value="NamZ_C"/>
    <property type="match status" value="1"/>
</dbReference>
<comment type="caution">
    <text evidence="4">The sequence shown here is derived from an EMBL/GenBank/DDBJ whole genome shotgun (WGS) entry which is preliminary data.</text>
</comment>
<dbReference type="PANTHER" id="PTHR42915">
    <property type="entry name" value="HYPOTHETICAL 460 KDA PROTEIN IN FEUA-SIGW INTERGENIC REGION [PRECURSOR]"/>
    <property type="match status" value="1"/>
</dbReference>
<name>A0A5S3WH22_9GAMM</name>
<dbReference type="EMBL" id="PNCI01000063">
    <property type="protein sequence ID" value="TMP25110.1"/>
    <property type="molecule type" value="Genomic_DNA"/>
</dbReference>
<evidence type="ECO:0000256" key="1">
    <source>
        <dbReference type="SAM" id="Phobius"/>
    </source>
</evidence>
<feature type="domain" description="Peptidoglycan beta-N-acetylmuramidase NamZ N-terminal" evidence="2">
    <location>
        <begin position="65"/>
        <end position="263"/>
    </location>
</feature>
<dbReference type="PANTHER" id="PTHR42915:SF1">
    <property type="entry name" value="PEPTIDOGLYCAN BETA-N-ACETYLMURAMIDASE NAMZ"/>
    <property type="match status" value="1"/>
</dbReference>
<gene>
    <name evidence="4" type="ORF">CWB99_21535</name>
</gene>
<dbReference type="OrthoDB" id="9801061at2"/>
<feature type="transmembrane region" description="Helical" evidence="1">
    <location>
        <begin position="20"/>
        <end position="41"/>
    </location>
</feature>
<feature type="domain" description="Peptidoglycan beta-N-acetylmuramidase NamZ C-terminal" evidence="3">
    <location>
        <begin position="268"/>
        <end position="406"/>
    </location>
</feature>
<dbReference type="Gene3D" id="3.40.50.12170">
    <property type="entry name" value="Uncharacterised protein PF07075, DUF1343"/>
    <property type="match status" value="1"/>
</dbReference>
<sequence>MRGGRHTILVSFVFLSRNFVGRVIYTFLIFSIGFITFVFSLQVDAIQVGAERGDKYLSLLKNKRVGLVVNQSARVQDQHLLDYLTDNQVNVVRIFAPEHGFRGDRGAGVYINDGKDTKTGVPIVSLYGANKKPKPEQLTDIDILVFDIQDVGVRFYTYLSTMFLTMEAAQQSGISYLVLDRPNPNIAYVEGPVLDNHFRSFVGMVPVPILHGMTLGELARMIVGERWLAGDGALSLTVVPVADYSAQHEYVLPIAPSPNLPNQQAIHLYPSLCLFEATRVSVGRGSDFPFQVFGHDRIRLGSLAFTPRAIPGVAAHPKLQGKVVYATDLRHSEQRGFSLDWLVQAQAAFTQHNEILINSPSFFDKLAGTDVLRLALTQGLKSHQIEAIWQQEVQTFKTRRLPYLLYDR</sequence>
<keyword evidence="1" id="KW-0472">Membrane</keyword>
<dbReference type="GO" id="GO:0033922">
    <property type="term" value="F:peptidoglycan beta-N-acetylmuramidase activity"/>
    <property type="evidence" value="ECO:0007669"/>
    <property type="project" value="InterPro"/>
</dbReference>
<dbReference type="Gene3D" id="3.90.1150.140">
    <property type="match status" value="1"/>
</dbReference>
<protein>
    <submittedName>
        <fullName evidence="4">DUF1343 domain-containing protein</fullName>
    </submittedName>
</protein>
<evidence type="ECO:0000259" key="2">
    <source>
        <dbReference type="Pfam" id="PF07075"/>
    </source>
</evidence>
<dbReference type="PIRSF" id="PIRSF016719">
    <property type="entry name" value="UCP016719"/>
    <property type="match status" value="1"/>
</dbReference>
<accession>A0A5S3WH22</accession>
<evidence type="ECO:0000313" key="4">
    <source>
        <dbReference type="EMBL" id="TMP25110.1"/>
    </source>
</evidence>
<dbReference type="InterPro" id="IPR008302">
    <property type="entry name" value="NamZ"/>
</dbReference>
<dbReference type="InterPro" id="IPR048502">
    <property type="entry name" value="NamZ_N"/>
</dbReference>
<dbReference type="Pfam" id="PF07075">
    <property type="entry name" value="NamZ_N"/>
    <property type="match status" value="1"/>
</dbReference>
<proteinExistence type="predicted"/>
<reference evidence="4 5" key="1">
    <citation type="submission" date="2018-01" db="EMBL/GenBank/DDBJ databases">
        <authorList>
            <person name="Paulsen S."/>
            <person name="Gram L.K."/>
        </authorList>
    </citation>
    <scope>NUCLEOTIDE SEQUENCE [LARGE SCALE GENOMIC DNA]</scope>
    <source>
        <strain evidence="4 5">S2676</strain>
    </source>
</reference>
<evidence type="ECO:0000313" key="5">
    <source>
        <dbReference type="Proteomes" id="UP000310249"/>
    </source>
</evidence>
<dbReference type="InterPro" id="IPR048503">
    <property type="entry name" value="NamZ_C"/>
</dbReference>
<keyword evidence="1" id="KW-1133">Transmembrane helix</keyword>
<evidence type="ECO:0000259" key="3">
    <source>
        <dbReference type="Pfam" id="PF20732"/>
    </source>
</evidence>
<reference evidence="5" key="2">
    <citation type="submission" date="2019-06" db="EMBL/GenBank/DDBJ databases">
        <title>Co-occurence of chitin degradation, pigmentation and bioactivity in marine Pseudoalteromonas.</title>
        <authorList>
            <person name="Sonnenschein E.C."/>
            <person name="Bech P.K."/>
        </authorList>
    </citation>
    <scope>NUCLEOTIDE SEQUENCE [LARGE SCALE GENOMIC DNA]</scope>
    <source>
        <strain evidence="5">S2676</strain>
    </source>
</reference>
<dbReference type="Proteomes" id="UP000310249">
    <property type="component" value="Unassembled WGS sequence"/>
</dbReference>
<organism evidence="4 5">
    <name type="scientific">Pseudoalteromonas rubra</name>
    <dbReference type="NCBI Taxonomy" id="43658"/>
    <lineage>
        <taxon>Bacteria</taxon>
        <taxon>Pseudomonadati</taxon>
        <taxon>Pseudomonadota</taxon>
        <taxon>Gammaproteobacteria</taxon>
        <taxon>Alteromonadales</taxon>
        <taxon>Pseudoalteromonadaceae</taxon>
        <taxon>Pseudoalteromonas</taxon>
    </lineage>
</organism>
<keyword evidence="1" id="KW-0812">Transmembrane</keyword>
<dbReference type="AlphaFoldDB" id="A0A5S3WH22"/>